<dbReference type="PANTHER" id="PTHR43861:SF6">
    <property type="entry name" value="METHYLTRANSFERASE TYPE 11"/>
    <property type="match status" value="1"/>
</dbReference>
<sequence length="263" mass="29730">MNRNYLNSKIWGGTLTQLSPFYLGYLRLKYCLDALCDTNGKILEVGCGGGGFVASVKNYRHDLKVFAVDVNKKAIISGSTKYKDIHFKTGNAYALPYRKSYFDAVLIEDVLEHLASPQKALVEISRVLRENGVFHAYVPLEGEWYTLHNLLYKLGWRAKERLAGHIQQFSIFSLRLSFKKAGFKIVNTKYSTHLLGQVVDAGYFEFLSLLNRKLEVGLEEDLSHKAKIFRIIKNVVTAIINFESIFLSKVPSAGVHITAVKSE</sequence>
<feature type="domain" description="Methyltransferase type 11" evidence="1">
    <location>
        <begin position="43"/>
        <end position="134"/>
    </location>
</feature>
<gene>
    <name evidence="2" type="ORF">A2961_00245</name>
</gene>
<dbReference type="CDD" id="cd02440">
    <property type="entry name" value="AdoMet_MTases"/>
    <property type="match status" value="1"/>
</dbReference>
<evidence type="ECO:0000313" key="3">
    <source>
        <dbReference type="Proteomes" id="UP000177082"/>
    </source>
</evidence>
<dbReference type="STRING" id="1802519.A2961_00245"/>
<dbReference type="Gene3D" id="3.40.50.150">
    <property type="entry name" value="Vaccinia Virus protein VP39"/>
    <property type="match status" value="1"/>
</dbReference>
<dbReference type="InterPro" id="IPR029063">
    <property type="entry name" value="SAM-dependent_MTases_sf"/>
</dbReference>
<dbReference type="Proteomes" id="UP000177082">
    <property type="component" value="Unassembled WGS sequence"/>
</dbReference>
<evidence type="ECO:0000259" key="1">
    <source>
        <dbReference type="Pfam" id="PF08241"/>
    </source>
</evidence>
<dbReference type="Pfam" id="PF08241">
    <property type="entry name" value="Methyltransf_11"/>
    <property type="match status" value="1"/>
</dbReference>
<accession>A0A1F8BJQ9</accession>
<dbReference type="SUPFAM" id="SSF53335">
    <property type="entry name" value="S-adenosyl-L-methionine-dependent methyltransferases"/>
    <property type="match status" value="1"/>
</dbReference>
<evidence type="ECO:0000313" key="2">
    <source>
        <dbReference type="EMBL" id="OGM64307.1"/>
    </source>
</evidence>
<protein>
    <recommendedName>
        <fullName evidence="1">Methyltransferase type 11 domain-containing protein</fullName>
    </recommendedName>
</protein>
<reference evidence="2 3" key="1">
    <citation type="journal article" date="2016" name="Nat. Commun.">
        <title>Thousands of microbial genomes shed light on interconnected biogeochemical processes in an aquifer system.</title>
        <authorList>
            <person name="Anantharaman K."/>
            <person name="Brown C.T."/>
            <person name="Hug L.A."/>
            <person name="Sharon I."/>
            <person name="Castelle C.J."/>
            <person name="Probst A.J."/>
            <person name="Thomas B.C."/>
            <person name="Singh A."/>
            <person name="Wilkins M.J."/>
            <person name="Karaoz U."/>
            <person name="Brodie E.L."/>
            <person name="Williams K.H."/>
            <person name="Hubbard S.S."/>
            <person name="Banfield J.F."/>
        </authorList>
    </citation>
    <scope>NUCLEOTIDE SEQUENCE [LARGE SCALE GENOMIC DNA]</scope>
</reference>
<dbReference type="PANTHER" id="PTHR43861">
    <property type="entry name" value="TRANS-ACONITATE 2-METHYLTRANSFERASE-RELATED"/>
    <property type="match status" value="1"/>
</dbReference>
<dbReference type="GO" id="GO:0008757">
    <property type="term" value="F:S-adenosylmethionine-dependent methyltransferase activity"/>
    <property type="evidence" value="ECO:0007669"/>
    <property type="project" value="InterPro"/>
</dbReference>
<dbReference type="InterPro" id="IPR013216">
    <property type="entry name" value="Methyltransf_11"/>
</dbReference>
<dbReference type="AlphaFoldDB" id="A0A1F8BJQ9"/>
<name>A0A1F8BJQ9_9BACT</name>
<organism evidence="2 3">
    <name type="scientific">Candidatus Woesebacteria bacterium RIFCSPLOWO2_01_FULL_39_21</name>
    <dbReference type="NCBI Taxonomy" id="1802519"/>
    <lineage>
        <taxon>Bacteria</taxon>
        <taxon>Candidatus Woeseibacteriota</taxon>
    </lineage>
</organism>
<proteinExistence type="predicted"/>
<comment type="caution">
    <text evidence="2">The sequence shown here is derived from an EMBL/GenBank/DDBJ whole genome shotgun (WGS) entry which is preliminary data.</text>
</comment>
<dbReference type="EMBL" id="MGHF01000007">
    <property type="protein sequence ID" value="OGM64307.1"/>
    <property type="molecule type" value="Genomic_DNA"/>
</dbReference>